<feature type="compositionally biased region" description="Low complexity" evidence="4">
    <location>
        <begin position="496"/>
        <end position="508"/>
    </location>
</feature>
<dbReference type="AlphaFoldDB" id="T1JXG1"/>
<dbReference type="FunFam" id="1.10.10.10:FF:001336">
    <property type="entry name" value="Epithelium specific ets factor 3, ese3, putative"/>
    <property type="match status" value="1"/>
</dbReference>
<feature type="region of interest" description="Disordered" evidence="4">
    <location>
        <begin position="432"/>
        <end position="457"/>
    </location>
</feature>
<feature type="compositionally biased region" description="Basic residues" evidence="4">
    <location>
        <begin position="91"/>
        <end position="108"/>
    </location>
</feature>
<name>T1JXG1_TETUR</name>
<dbReference type="Gene3D" id="1.10.10.10">
    <property type="entry name" value="Winged helix-like DNA-binding domain superfamily/Winged helix DNA-binding domain"/>
    <property type="match status" value="1"/>
</dbReference>
<accession>T1JXG1</accession>
<dbReference type="InterPro" id="IPR036390">
    <property type="entry name" value="WH_DNA-bd_sf"/>
</dbReference>
<dbReference type="STRING" id="32264.T1JXG1"/>
<dbReference type="InterPro" id="IPR036388">
    <property type="entry name" value="WH-like_DNA-bd_sf"/>
</dbReference>
<protein>
    <recommendedName>
        <fullName evidence="5">ETS domain-containing protein</fullName>
    </recommendedName>
</protein>
<comment type="similarity">
    <text evidence="1 3">Belongs to the ETS family.</text>
</comment>
<dbReference type="Gene3D" id="1.10.150.50">
    <property type="entry name" value="Transcription Factor, Ets-1"/>
    <property type="match status" value="1"/>
</dbReference>
<dbReference type="InterPro" id="IPR046328">
    <property type="entry name" value="ETS_fam"/>
</dbReference>
<evidence type="ECO:0000256" key="4">
    <source>
        <dbReference type="SAM" id="MobiDB-lite"/>
    </source>
</evidence>
<dbReference type="Pfam" id="PF00178">
    <property type="entry name" value="Ets"/>
    <property type="match status" value="1"/>
</dbReference>
<dbReference type="SMART" id="SM00251">
    <property type="entry name" value="SAM_PNT"/>
    <property type="match status" value="1"/>
</dbReference>
<dbReference type="PANTHER" id="PTHR11849">
    <property type="entry name" value="ETS"/>
    <property type="match status" value="1"/>
</dbReference>
<dbReference type="PRINTS" id="PR00454">
    <property type="entry name" value="ETSDOMAIN"/>
</dbReference>
<dbReference type="InterPro" id="IPR000418">
    <property type="entry name" value="Ets_dom"/>
</dbReference>
<dbReference type="GO" id="GO:0005634">
    <property type="term" value="C:nucleus"/>
    <property type="evidence" value="ECO:0007669"/>
    <property type="project" value="UniProtKB-SubCell"/>
</dbReference>
<evidence type="ECO:0000259" key="5">
    <source>
        <dbReference type="PROSITE" id="PS50061"/>
    </source>
</evidence>
<evidence type="ECO:0000256" key="3">
    <source>
        <dbReference type="RuleBase" id="RU004019"/>
    </source>
</evidence>
<gene>
    <name evidence="6" type="primary">107371331</name>
</gene>
<keyword evidence="2 3" id="KW-0238">DNA-binding</keyword>
<dbReference type="OrthoDB" id="5975550at2759"/>
<dbReference type="SMART" id="SM00413">
    <property type="entry name" value="ETS"/>
    <property type="match status" value="1"/>
</dbReference>
<sequence>MVHNQFDCQPNNSITMLMVNNDTSLYECFTGDFFDSSADTKEILSSLSSSVPLTSLTLDPVGPTLTLSTDLNGHYHDQGLENSETNLNSTHHSHHHHHHQQHHHHHNANHQTHSQQLANPHQQQQQQHHISHHQQQQHQHQQLSSPNSNASLSPSQSPSNRSSSSSSSPVAPATTTSTSPSPLSHCPSSTSTSPSLSPVSTKSSAQTTTTTNLNNVTLPLDLMVNNNINSSHLISNTNTNSNSSITSNNSNSSNSNHSGHSVINMNNINSNVINNHHMNGNCKYTDYIDGKFDGLMSTFWTMDISKNSPFLSELASDLESRYWESKPPDQWTSEDVWHWIFSWAGDRNIDVDDVQPLAYANMNGQQLCSMSKIDFISMNPKYGAHIYDTLNQLVNSFRNVTTLNSPSVGDYNCLINLPSFDLLRGSCLDLDGHGSSPSSSGSESDRESTSSSMTTVNERQSAHLLAAVENTDPNLVAAIPSHTIIDPVTGLPGKTLPSLTTPLPVPVKKVGRRGRPPKKDAKSRNRQGKGNGKLWEFIRDLLLDPATNPSLIRWERREDGVFKFVQSDKVAKLWGQRKQNPRMTYEKLSRAMRYYYKSQVLLPVFGRRLVYKFGPNATGWRAHPIGLI</sequence>
<feature type="region of interest" description="Disordered" evidence="4">
    <location>
        <begin position="233"/>
        <end position="263"/>
    </location>
</feature>
<keyword evidence="3" id="KW-0539">Nucleus</keyword>
<dbReference type="GO" id="GO:0043565">
    <property type="term" value="F:sequence-specific DNA binding"/>
    <property type="evidence" value="ECO:0007669"/>
    <property type="project" value="InterPro"/>
</dbReference>
<dbReference type="InterPro" id="IPR013761">
    <property type="entry name" value="SAM/pointed_sf"/>
</dbReference>
<dbReference type="InterPro" id="IPR003118">
    <property type="entry name" value="Pointed_dom"/>
</dbReference>
<evidence type="ECO:0000256" key="1">
    <source>
        <dbReference type="ARBA" id="ARBA00005562"/>
    </source>
</evidence>
<comment type="subcellular location">
    <subcellularLocation>
        <location evidence="3">Nucleus</location>
    </subcellularLocation>
</comment>
<feature type="region of interest" description="Disordered" evidence="4">
    <location>
        <begin position="69"/>
        <end position="210"/>
    </location>
</feature>
<reference evidence="6" key="2">
    <citation type="submission" date="2015-06" db="UniProtKB">
        <authorList>
            <consortium name="EnsemblMetazoa"/>
        </authorList>
    </citation>
    <scope>IDENTIFICATION</scope>
</reference>
<dbReference type="eggNOG" id="KOG3804">
    <property type="taxonomic scope" value="Eukaryota"/>
</dbReference>
<dbReference type="Proteomes" id="UP000015104">
    <property type="component" value="Unassembled WGS sequence"/>
</dbReference>
<keyword evidence="7" id="KW-1185">Reference proteome</keyword>
<dbReference type="HOGENOM" id="CLU_435695_0_0_1"/>
<dbReference type="SUPFAM" id="SSF47769">
    <property type="entry name" value="SAM/Pointed domain"/>
    <property type="match status" value="1"/>
</dbReference>
<dbReference type="Pfam" id="PF02198">
    <property type="entry name" value="SAM_PNT"/>
    <property type="match status" value="1"/>
</dbReference>
<evidence type="ECO:0000313" key="7">
    <source>
        <dbReference type="Proteomes" id="UP000015104"/>
    </source>
</evidence>
<reference evidence="7" key="1">
    <citation type="submission" date="2011-08" db="EMBL/GenBank/DDBJ databases">
        <authorList>
            <person name="Rombauts S."/>
        </authorList>
    </citation>
    <scope>NUCLEOTIDE SEQUENCE</scope>
    <source>
        <strain evidence="7">London</strain>
    </source>
</reference>
<organism evidence="6 7">
    <name type="scientific">Tetranychus urticae</name>
    <name type="common">Two-spotted spider mite</name>
    <dbReference type="NCBI Taxonomy" id="32264"/>
    <lineage>
        <taxon>Eukaryota</taxon>
        <taxon>Metazoa</taxon>
        <taxon>Ecdysozoa</taxon>
        <taxon>Arthropoda</taxon>
        <taxon>Chelicerata</taxon>
        <taxon>Arachnida</taxon>
        <taxon>Acari</taxon>
        <taxon>Acariformes</taxon>
        <taxon>Trombidiformes</taxon>
        <taxon>Prostigmata</taxon>
        <taxon>Eleutherengona</taxon>
        <taxon>Raphignathae</taxon>
        <taxon>Tetranychoidea</taxon>
        <taxon>Tetranychidae</taxon>
        <taxon>Tetranychus</taxon>
    </lineage>
</organism>
<dbReference type="GO" id="GO:0030154">
    <property type="term" value="P:cell differentiation"/>
    <property type="evidence" value="ECO:0007669"/>
    <property type="project" value="TreeGrafter"/>
</dbReference>
<dbReference type="SUPFAM" id="SSF46785">
    <property type="entry name" value="Winged helix' DNA-binding domain"/>
    <property type="match status" value="1"/>
</dbReference>
<feature type="compositionally biased region" description="Low complexity" evidence="4">
    <location>
        <begin position="109"/>
        <end position="210"/>
    </location>
</feature>
<feature type="domain" description="ETS" evidence="5">
    <location>
        <begin position="532"/>
        <end position="614"/>
    </location>
</feature>
<evidence type="ECO:0000313" key="6">
    <source>
        <dbReference type="EnsemblMetazoa" id="tetur02g11810.1"/>
    </source>
</evidence>
<proteinExistence type="inferred from homology"/>
<dbReference type="PROSITE" id="PS50061">
    <property type="entry name" value="ETS_DOMAIN_3"/>
    <property type="match status" value="1"/>
</dbReference>
<dbReference type="EMBL" id="CAEY01000828">
    <property type="status" value="NOT_ANNOTATED_CDS"/>
    <property type="molecule type" value="Genomic_DNA"/>
</dbReference>
<feature type="region of interest" description="Disordered" evidence="4">
    <location>
        <begin position="496"/>
        <end position="530"/>
    </location>
</feature>
<dbReference type="KEGG" id="tut:107371331"/>
<dbReference type="OMA" id="HISHHQQ"/>
<dbReference type="GO" id="GO:0000981">
    <property type="term" value="F:DNA-binding transcription factor activity, RNA polymerase II-specific"/>
    <property type="evidence" value="ECO:0007669"/>
    <property type="project" value="TreeGrafter"/>
</dbReference>
<evidence type="ECO:0000256" key="2">
    <source>
        <dbReference type="ARBA" id="ARBA00023125"/>
    </source>
</evidence>
<dbReference type="PANTHER" id="PTHR11849:SF190">
    <property type="entry name" value="ETS-DOMAIN PROTEIN"/>
    <property type="match status" value="1"/>
</dbReference>
<dbReference type="EnsemblMetazoa" id="tetur02g11810.1">
    <property type="protein sequence ID" value="tetur02g11810.1"/>
    <property type="gene ID" value="tetur02g11810"/>
</dbReference>